<reference evidence="5 6" key="1">
    <citation type="submission" date="2020-07" db="EMBL/GenBank/DDBJ databases">
        <title>Spirosoma foliorum sp. nov., isolated from the leaves on the Nejang mountain Korea, Republic of.</title>
        <authorList>
            <person name="Ho H."/>
            <person name="Lee Y.-J."/>
            <person name="Nurcahyanto D.-A."/>
            <person name="Kim S.-G."/>
        </authorList>
    </citation>
    <scope>NUCLEOTIDE SEQUENCE [LARGE SCALE GENOMIC DNA]</scope>
    <source>
        <strain evidence="5 6">PL0136</strain>
    </source>
</reference>
<gene>
    <name evidence="5" type="ORF">H3H32_21190</name>
</gene>
<dbReference type="EC" id="3.5.2.6" evidence="3"/>
<dbReference type="AlphaFoldDB" id="A0A7G5GNS0"/>
<keyword evidence="6" id="KW-1185">Reference proteome</keyword>
<evidence type="ECO:0000259" key="4">
    <source>
        <dbReference type="Pfam" id="PF13354"/>
    </source>
</evidence>
<dbReference type="InterPro" id="IPR045155">
    <property type="entry name" value="Beta-lactam_cat"/>
</dbReference>
<dbReference type="InterPro" id="IPR012338">
    <property type="entry name" value="Beta-lactam/transpept-like"/>
</dbReference>
<name>A0A7G5GNS0_9BACT</name>
<comment type="similarity">
    <text evidence="2">Belongs to the class-A beta-lactamase family.</text>
</comment>
<evidence type="ECO:0000313" key="5">
    <source>
        <dbReference type="EMBL" id="QMW00512.1"/>
    </source>
</evidence>
<dbReference type="RefSeq" id="WP_182457628.1">
    <property type="nucleotide sequence ID" value="NZ_CP059732.1"/>
</dbReference>
<keyword evidence="5" id="KW-0378">Hydrolase</keyword>
<dbReference type="GO" id="GO:0008800">
    <property type="term" value="F:beta-lactamase activity"/>
    <property type="evidence" value="ECO:0007669"/>
    <property type="project" value="UniProtKB-EC"/>
</dbReference>
<evidence type="ECO:0000256" key="2">
    <source>
        <dbReference type="ARBA" id="ARBA00009009"/>
    </source>
</evidence>
<proteinExistence type="inferred from homology"/>
<dbReference type="EMBL" id="CP059732">
    <property type="protein sequence ID" value="QMW00512.1"/>
    <property type="molecule type" value="Genomic_DNA"/>
</dbReference>
<dbReference type="PANTHER" id="PTHR35333">
    <property type="entry name" value="BETA-LACTAMASE"/>
    <property type="match status" value="1"/>
</dbReference>
<dbReference type="SUPFAM" id="SSF56601">
    <property type="entry name" value="beta-lactamase/transpeptidase-like"/>
    <property type="match status" value="1"/>
</dbReference>
<dbReference type="InterPro" id="IPR000871">
    <property type="entry name" value="Beta-lactam_class-A"/>
</dbReference>
<comment type="catalytic activity">
    <reaction evidence="1">
        <text>a beta-lactam + H2O = a substituted beta-amino acid</text>
        <dbReference type="Rhea" id="RHEA:20401"/>
        <dbReference type="ChEBI" id="CHEBI:15377"/>
        <dbReference type="ChEBI" id="CHEBI:35627"/>
        <dbReference type="ChEBI" id="CHEBI:140347"/>
        <dbReference type="EC" id="3.5.2.6"/>
    </reaction>
</comment>
<dbReference type="Gene3D" id="3.40.710.10">
    <property type="entry name" value="DD-peptidase/beta-lactamase superfamily"/>
    <property type="match status" value="1"/>
</dbReference>
<sequence>MKYLNFNANYLILSLICLSATWLPLLAQPRQTIPELRQKIEQELSKYPGVFAVAFKDIATGKELLIREREVFHAASTMKTPVMIEVYKQQAQGKLSLSDSILIKTEFKSIVDGSPYTLPVSSDSDSVTYKQIGTKRTLASLVYDMITVSSNLATNLIIELVGAPNVLQTMRDLGAKDIQVRRGVEDSKAFAKGLNNSTTAYDLMLIFDKIATGQAVSPEASKAMIAILLDQKFNDAIPAKLPNNVKVAHKTGSITGVRHDSGIVILPDGRQYVLVLLSKDIKDDKLTSGVMATVSEWIYQYEMQGK</sequence>
<organism evidence="5 6">
    <name type="scientific">Spirosoma foliorum</name>
    <dbReference type="NCBI Taxonomy" id="2710596"/>
    <lineage>
        <taxon>Bacteria</taxon>
        <taxon>Pseudomonadati</taxon>
        <taxon>Bacteroidota</taxon>
        <taxon>Cytophagia</taxon>
        <taxon>Cytophagales</taxon>
        <taxon>Cytophagaceae</taxon>
        <taxon>Spirosoma</taxon>
    </lineage>
</organism>
<dbReference type="Pfam" id="PF13354">
    <property type="entry name" value="Beta-lactamase2"/>
    <property type="match status" value="1"/>
</dbReference>
<dbReference type="KEGG" id="sfol:H3H32_21190"/>
<evidence type="ECO:0000256" key="1">
    <source>
        <dbReference type="ARBA" id="ARBA00001526"/>
    </source>
</evidence>
<feature type="domain" description="Beta-lactamase class A catalytic" evidence="4">
    <location>
        <begin position="53"/>
        <end position="277"/>
    </location>
</feature>
<accession>A0A7G5GNS0</accession>
<protein>
    <recommendedName>
        <fullName evidence="3">beta-lactamase</fullName>
        <ecNumber evidence="3">3.5.2.6</ecNumber>
    </recommendedName>
</protein>
<evidence type="ECO:0000256" key="3">
    <source>
        <dbReference type="ARBA" id="ARBA00012865"/>
    </source>
</evidence>
<dbReference type="GO" id="GO:0030655">
    <property type="term" value="P:beta-lactam antibiotic catabolic process"/>
    <property type="evidence" value="ECO:0007669"/>
    <property type="project" value="InterPro"/>
</dbReference>
<evidence type="ECO:0000313" key="6">
    <source>
        <dbReference type="Proteomes" id="UP000515369"/>
    </source>
</evidence>
<dbReference type="GO" id="GO:0046677">
    <property type="term" value="P:response to antibiotic"/>
    <property type="evidence" value="ECO:0007669"/>
    <property type="project" value="InterPro"/>
</dbReference>
<dbReference type="PANTHER" id="PTHR35333:SF3">
    <property type="entry name" value="BETA-LACTAMASE-TYPE TRANSPEPTIDASE FOLD CONTAINING PROTEIN"/>
    <property type="match status" value="1"/>
</dbReference>
<dbReference type="Proteomes" id="UP000515369">
    <property type="component" value="Chromosome"/>
</dbReference>